<accession>A0AAE4IZ84</accession>
<sequence length="373" mass="42700">MTKFVAIKIHYDHRKSLAPYLKYSKAPTPEEYMEYLDLFHEEGIGGAGFHECLNFSVRSNAPTKIYLPPTCIPSDKYLDEEIVFFSFTYKYDKEMPSSIIGVHAAARLVSNGKDSIARNDIEKIEGAEQFHYHAEAPSEFTTLITPTIKYDFKDGIYTPEYSSWGYGLRYITEEHAANIIEAALLGAKNRLSVSTVSESIILEREISVLDAIQRRYSLPSSKINSQQKKHANSNSGWNNIPPDKEVGFLGEKFIYEQEVSYAIKNGIPVSEVEWVSQSDPQSPYDIKSVRITPNGKQEYFIEVKSSRSMNESNIYISSRQVKFFQENESNSLLKFVTFISNTQVDTVQEYSLKQLMNEFELSPIKFKLKKLKQ</sequence>
<proteinExistence type="predicted"/>
<dbReference type="Pfam" id="PF13020">
    <property type="entry name" value="NOV_C"/>
    <property type="match status" value="1"/>
</dbReference>
<evidence type="ECO:0000313" key="2">
    <source>
        <dbReference type="EMBL" id="MDR9947526.1"/>
    </source>
</evidence>
<name>A0AAE4IZ84_9ENTR</name>
<protein>
    <submittedName>
        <fullName evidence="2">DUF3883 domain-containing protein</fullName>
    </submittedName>
</protein>
<organism evidence="2 3">
    <name type="scientific">Enterobacter sichuanensis</name>
    <dbReference type="NCBI Taxonomy" id="2071710"/>
    <lineage>
        <taxon>Bacteria</taxon>
        <taxon>Pseudomonadati</taxon>
        <taxon>Pseudomonadota</taxon>
        <taxon>Gammaproteobacteria</taxon>
        <taxon>Enterobacterales</taxon>
        <taxon>Enterobacteriaceae</taxon>
        <taxon>Enterobacter</taxon>
        <taxon>Enterobacter cloacae complex</taxon>
    </lineage>
</organism>
<comment type="caution">
    <text evidence="2">The sequence shown here is derived from an EMBL/GenBank/DDBJ whole genome shotgun (WGS) entry which is preliminary data.</text>
</comment>
<evidence type="ECO:0000313" key="3">
    <source>
        <dbReference type="Proteomes" id="UP001185068"/>
    </source>
</evidence>
<reference evidence="2" key="1">
    <citation type="submission" date="2022-11" db="EMBL/GenBank/DDBJ databases">
        <title>blaNDM-1 and qnrB1 co-producing ST413 Enterobacter.</title>
        <authorList>
            <person name="Halder G."/>
            <person name="Chaudhuri B."/>
            <person name="Dutta S."/>
        </authorList>
    </citation>
    <scope>NUCLEOTIDE SEQUENCE</scope>
    <source>
        <strain evidence="2">PEER684</strain>
    </source>
</reference>
<dbReference type="InterPro" id="IPR024975">
    <property type="entry name" value="NOV_C"/>
</dbReference>
<gene>
    <name evidence="2" type="ORF">MX989_15705</name>
</gene>
<feature type="domain" description="Protein NO VEIN C-terminal" evidence="1">
    <location>
        <begin position="250"/>
        <end position="341"/>
    </location>
</feature>
<dbReference type="RefSeq" id="WP_008499879.1">
    <property type="nucleotide sequence ID" value="NZ_JALLIR010000001.1"/>
</dbReference>
<dbReference type="Proteomes" id="UP001185068">
    <property type="component" value="Unassembled WGS sequence"/>
</dbReference>
<dbReference type="AlphaFoldDB" id="A0AAE4IZ84"/>
<evidence type="ECO:0000259" key="1">
    <source>
        <dbReference type="Pfam" id="PF13020"/>
    </source>
</evidence>
<dbReference type="EMBL" id="JALLIR010000001">
    <property type="protein sequence ID" value="MDR9947526.1"/>
    <property type="molecule type" value="Genomic_DNA"/>
</dbReference>